<dbReference type="GO" id="GO:0008270">
    <property type="term" value="F:zinc ion binding"/>
    <property type="evidence" value="ECO:0007669"/>
    <property type="project" value="UniProtKB-KW"/>
</dbReference>
<evidence type="ECO:0000256" key="1">
    <source>
        <dbReference type="ARBA" id="ARBA00022723"/>
    </source>
</evidence>
<reference evidence="6 7" key="1">
    <citation type="submission" date="2016-11" db="EMBL/GenBank/DDBJ databases">
        <title>The macronuclear genome of Stentor coeruleus: a giant cell with tiny introns.</title>
        <authorList>
            <person name="Slabodnick M."/>
            <person name="Ruby J.G."/>
            <person name="Reiff S.B."/>
            <person name="Swart E.C."/>
            <person name="Gosai S."/>
            <person name="Prabakaran S."/>
            <person name="Witkowska E."/>
            <person name="Larue G.E."/>
            <person name="Fisher S."/>
            <person name="Freeman R.M."/>
            <person name="Gunawardena J."/>
            <person name="Chu W."/>
            <person name="Stover N.A."/>
            <person name="Gregory B.D."/>
            <person name="Nowacki M."/>
            <person name="Derisi J."/>
            <person name="Roy S.W."/>
            <person name="Marshall W.F."/>
            <person name="Sood P."/>
        </authorList>
    </citation>
    <scope>NUCLEOTIDE SEQUENCE [LARGE SCALE GENOMIC DNA]</scope>
    <source>
        <strain evidence="6">WM001</strain>
    </source>
</reference>
<dbReference type="OrthoDB" id="1935339at2759"/>
<dbReference type="Proteomes" id="UP000187209">
    <property type="component" value="Unassembled WGS sequence"/>
</dbReference>
<dbReference type="SMART" id="SM00184">
    <property type="entry name" value="RING"/>
    <property type="match status" value="1"/>
</dbReference>
<dbReference type="EMBL" id="MPUH01001135">
    <property type="protein sequence ID" value="OMJ69995.1"/>
    <property type="molecule type" value="Genomic_DNA"/>
</dbReference>
<dbReference type="PROSITE" id="PS00518">
    <property type="entry name" value="ZF_RING_1"/>
    <property type="match status" value="1"/>
</dbReference>
<dbReference type="PANTHER" id="PTHR47177:SF3">
    <property type="entry name" value="F18C1.6 PROTEIN"/>
    <property type="match status" value="1"/>
</dbReference>
<dbReference type="InterPro" id="IPR013083">
    <property type="entry name" value="Znf_RING/FYVE/PHD"/>
</dbReference>
<dbReference type="PROSITE" id="PS50089">
    <property type="entry name" value="ZF_RING_2"/>
    <property type="match status" value="1"/>
</dbReference>
<evidence type="ECO:0000256" key="4">
    <source>
        <dbReference type="PROSITE-ProRule" id="PRU00175"/>
    </source>
</evidence>
<proteinExistence type="predicted"/>
<evidence type="ECO:0000259" key="5">
    <source>
        <dbReference type="PROSITE" id="PS50089"/>
    </source>
</evidence>
<protein>
    <recommendedName>
        <fullName evidence="5">RING-type domain-containing protein</fullName>
    </recommendedName>
</protein>
<dbReference type="SUPFAM" id="SSF57850">
    <property type="entry name" value="RING/U-box"/>
    <property type="match status" value="1"/>
</dbReference>
<keyword evidence="3" id="KW-0862">Zinc</keyword>
<dbReference type="Pfam" id="PF13639">
    <property type="entry name" value="zf-RING_2"/>
    <property type="match status" value="1"/>
</dbReference>
<accession>A0A1R2AZW0</accession>
<keyword evidence="2 4" id="KW-0863">Zinc-finger</keyword>
<name>A0A1R2AZW0_9CILI</name>
<comment type="caution">
    <text evidence="6">The sequence shown here is derived from an EMBL/GenBank/DDBJ whole genome shotgun (WGS) entry which is preliminary data.</text>
</comment>
<feature type="domain" description="RING-type" evidence="5">
    <location>
        <begin position="12"/>
        <end position="51"/>
    </location>
</feature>
<evidence type="ECO:0000256" key="3">
    <source>
        <dbReference type="ARBA" id="ARBA00022833"/>
    </source>
</evidence>
<keyword evidence="7" id="KW-1185">Reference proteome</keyword>
<evidence type="ECO:0000256" key="2">
    <source>
        <dbReference type="ARBA" id="ARBA00022771"/>
    </source>
</evidence>
<dbReference type="InterPro" id="IPR017907">
    <property type="entry name" value="Znf_RING_CS"/>
</dbReference>
<evidence type="ECO:0000313" key="7">
    <source>
        <dbReference type="Proteomes" id="UP000187209"/>
    </source>
</evidence>
<keyword evidence="1" id="KW-0479">Metal-binding</keyword>
<dbReference type="InterPro" id="IPR001841">
    <property type="entry name" value="Znf_RING"/>
</dbReference>
<dbReference type="AlphaFoldDB" id="A0A1R2AZW0"/>
<sequence>MKTRFKEKAETCGICFDEIEFQGKINSCSHLFCFKCIKKWSDNENSCPICKSRFEKITRIARRKEYKKSRSIIKLVRTKNQERVISHSEFIMLLQAASNLLTSELQNLLAFSLSK</sequence>
<organism evidence="6 7">
    <name type="scientific">Stentor coeruleus</name>
    <dbReference type="NCBI Taxonomy" id="5963"/>
    <lineage>
        <taxon>Eukaryota</taxon>
        <taxon>Sar</taxon>
        <taxon>Alveolata</taxon>
        <taxon>Ciliophora</taxon>
        <taxon>Postciliodesmatophora</taxon>
        <taxon>Heterotrichea</taxon>
        <taxon>Heterotrichida</taxon>
        <taxon>Stentoridae</taxon>
        <taxon>Stentor</taxon>
    </lineage>
</organism>
<evidence type="ECO:0000313" key="6">
    <source>
        <dbReference type="EMBL" id="OMJ69995.1"/>
    </source>
</evidence>
<dbReference type="PANTHER" id="PTHR47177">
    <property type="entry name" value="F18C1.6 PROTEIN"/>
    <property type="match status" value="1"/>
</dbReference>
<gene>
    <name evidence="6" type="ORF">SteCoe_32124</name>
</gene>
<dbReference type="Gene3D" id="3.30.40.10">
    <property type="entry name" value="Zinc/RING finger domain, C3HC4 (zinc finger)"/>
    <property type="match status" value="1"/>
</dbReference>